<proteinExistence type="predicted"/>
<sequence>MRTMKRKIEIAVALLLATTFGLPSCEDWTDVDNLSVEYENVEQQNPELYSRYLASLREYRKTDHTLVYAWYDNSVKVPVSRAHYLRDVPDSIDVVGLIHPDSLTQSEIEQMNYLREQKGMKIVYTIDFDGMKTDYTNIVEPADPDRDFRSYLTDTLSYTLSLLKKYPYDGICIGYTGKSTVLMDDAEKKEYMENENCFIGILEDWCSRNEGVELTFFGQPDNLLDKDILDRCPTILLDGRTATATNELTTLMTRNWIAGYAGRYGMVVAGTPLSGTNKYAAFSDGTPATDAVAAWACTPQQGARIRAVGVYDFSGDYFNADNTYKNMRNMISTLNPSIK</sequence>
<dbReference type="AlphaFoldDB" id="A0A4Y1WUG3"/>
<organism evidence="1 2">
    <name type="scientific">Alistipes communis</name>
    <dbReference type="NCBI Taxonomy" id="2585118"/>
    <lineage>
        <taxon>Bacteria</taxon>
        <taxon>Pseudomonadati</taxon>
        <taxon>Bacteroidota</taxon>
        <taxon>Bacteroidia</taxon>
        <taxon>Bacteroidales</taxon>
        <taxon>Rikenellaceae</taxon>
        <taxon>Alistipes</taxon>
    </lineage>
</organism>
<keyword evidence="2" id="KW-1185">Reference proteome</keyword>
<gene>
    <name evidence="1" type="ORF">A5CBH24_20360</name>
</gene>
<evidence type="ECO:0000313" key="2">
    <source>
        <dbReference type="Proteomes" id="UP000318946"/>
    </source>
</evidence>
<dbReference type="EMBL" id="AP019735">
    <property type="protein sequence ID" value="BBL04723.1"/>
    <property type="molecule type" value="Genomic_DNA"/>
</dbReference>
<protein>
    <submittedName>
        <fullName evidence="1">Uncharacterized protein</fullName>
    </submittedName>
</protein>
<reference evidence="2" key="1">
    <citation type="submission" date="2019-06" db="EMBL/GenBank/DDBJ databases">
        <title>Alistipes onderdonkii subsp. vulgaris subsp. nov., Alistipes dispar sp. nov. and Alistipes communis sp. nov., isolated from human faeces, and creation of Alistipes onderdonkii subsp. onderdonkii subsp. nov.</title>
        <authorList>
            <person name="Sakamoto M."/>
            <person name="Ikeyama N."/>
            <person name="Ogata Y."/>
            <person name="Suda W."/>
            <person name="Iino T."/>
            <person name="Hattori M."/>
            <person name="Ohkuma M."/>
        </authorList>
    </citation>
    <scope>NUCLEOTIDE SEQUENCE [LARGE SCALE GENOMIC DNA]</scope>
    <source>
        <strain evidence="2">5CBH24</strain>
    </source>
</reference>
<accession>A0A4Y1WUG3</accession>
<name>A0A4Y1WUG3_9BACT</name>
<dbReference type="Pfam" id="PF16141">
    <property type="entry name" value="GH18_BT1044-like"/>
    <property type="match status" value="1"/>
</dbReference>
<dbReference type="Proteomes" id="UP000318946">
    <property type="component" value="Chromosome"/>
</dbReference>
<dbReference type="InterPro" id="IPR032320">
    <property type="entry name" value="GH18_BT1044-like"/>
</dbReference>
<evidence type="ECO:0000313" key="1">
    <source>
        <dbReference type="EMBL" id="BBL04723.1"/>
    </source>
</evidence>
<dbReference type="KEGG" id="acou:A5CBH24_20360"/>